<organism evidence="2 3">
    <name type="scientific">Pleurodeles waltl</name>
    <name type="common">Iberian ribbed newt</name>
    <dbReference type="NCBI Taxonomy" id="8319"/>
    <lineage>
        <taxon>Eukaryota</taxon>
        <taxon>Metazoa</taxon>
        <taxon>Chordata</taxon>
        <taxon>Craniata</taxon>
        <taxon>Vertebrata</taxon>
        <taxon>Euteleostomi</taxon>
        <taxon>Amphibia</taxon>
        <taxon>Batrachia</taxon>
        <taxon>Caudata</taxon>
        <taxon>Salamandroidea</taxon>
        <taxon>Salamandridae</taxon>
        <taxon>Pleurodelinae</taxon>
        <taxon>Pleurodeles</taxon>
    </lineage>
</organism>
<name>A0AAV7VBS7_PLEWA</name>
<evidence type="ECO:0000313" key="3">
    <source>
        <dbReference type="Proteomes" id="UP001066276"/>
    </source>
</evidence>
<reference evidence="2" key="1">
    <citation type="journal article" date="2022" name="bioRxiv">
        <title>Sequencing and chromosome-scale assembly of the giantPleurodeles waltlgenome.</title>
        <authorList>
            <person name="Brown T."/>
            <person name="Elewa A."/>
            <person name="Iarovenko S."/>
            <person name="Subramanian E."/>
            <person name="Araus A.J."/>
            <person name="Petzold A."/>
            <person name="Susuki M."/>
            <person name="Suzuki K.-i.T."/>
            <person name="Hayashi T."/>
            <person name="Toyoda A."/>
            <person name="Oliveira C."/>
            <person name="Osipova E."/>
            <person name="Leigh N.D."/>
            <person name="Simon A."/>
            <person name="Yun M.H."/>
        </authorList>
    </citation>
    <scope>NUCLEOTIDE SEQUENCE</scope>
    <source>
        <strain evidence="2">20211129_DDA</strain>
        <tissue evidence="2">Liver</tissue>
    </source>
</reference>
<dbReference type="AlphaFoldDB" id="A0AAV7VBS7"/>
<dbReference type="Proteomes" id="UP001066276">
    <property type="component" value="Chromosome 2_1"/>
</dbReference>
<gene>
    <name evidence="2" type="ORF">NDU88_002863</name>
</gene>
<feature type="region of interest" description="Disordered" evidence="1">
    <location>
        <begin position="76"/>
        <end position="115"/>
    </location>
</feature>
<sequence length="115" mass="12825">MTRTCSTDRCRRFTASWRLRQRIRPHGQAAEGAAGRLERRICPGAALFFLSIECDSRCFLGTVFGGWSVLMAPKPIRTPRSSRAWQNPDPGGAKRKKRHPALGSKEHSNLHGKGP</sequence>
<accession>A0AAV7VBS7</accession>
<proteinExistence type="predicted"/>
<protein>
    <submittedName>
        <fullName evidence="2">Uncharacterized protein</fullName>
    </submittedName>
</protein>
<evidence type="ECO:0000256" key="1">
    <source>
        <dbReference type="SAM" id="MobiDB-lite"/>
    </source>
</evidence>
<keyword evidence="3" id="KW-1185">Reference proteome</keyword>
<dbReference type="EMBL" id="JANPWB010000003">
    <property type="protein sequence ID" value="KAJ1199025.1"/>
    <property type="molecule type" value="Genomic_DNA"/>
</dbReference>
<comment type="caution">
    <text evidence="2">The sequence shown here is derived from an EMBL/GenBank/DDBJ whole genome shotgun (WGS) entry which is preliminary data.</text>
</comment>
<evidence type="ECO:0000313" key="2">
    <source>
        <dbReference type="EMBL" id="KAJ1199025.1"/>
    </source>
</evidence>